<dbReference type="AlphaFoldDB" id="A0A422P4G1"/>
<dbReference type="OrthoDB" id="252971at2759"/>
<reference evidence="2 3" key="1">
    <citation type="journal article" date="2018" name="BMC Genomics">
        <title>Genomic comparison of Trypanosoma conorhini and Trypanosoma rangeli to Trypanosoma cruzi strains of high and low virulence.</title>
        <authorList>
            <person name="Bradwell K.R."/>
            <person name="Koparde V.N."/>
            <person name="Matveyev A.V."/>
            <person name="Serrano M.G."/>
            <person name="Alves J.M."/>
            <person name="Parikh H."/>
            <person name="Huang B."/>
            <person name="Lee V."/>
            <person name="Espinosa-Alvarez O."/>
            <person name="Ortiz P.A."/>
            <person name="Costa-Martins A.G."/>
            <person name="Teixeira M.M."/>
            <person name="Buck G.A."/>
        </authorList>
    </citation>
    <scope>NUCLEOTIDE SEQUENCE [LARGE SCALE GENOMIC DNA]</scope>
    <source>
        <strain evidence="2 3">AM80</strain>
    </source>
</reference>
<organism evidence="2 3">
    <name type="scientific">Trypanosoma rangeli</name>
    <dbReference type="NCBI Taxonomy" id="5698"/>
    <lineage>
        <taxon>Eukaryota</taxon>
        <taxon>Discoba</taxon>
        <taxon>Euglenozoa</taxon>
        <taxon>Kinetoplastea</taxon>
        <taxon>Metakinetoplastina</taxon>
        <taxon>Trypanosomatida</taxon>
        <taxon>Trypanosomatidae</taxon>
        <taxon>Trypanosoma</taxon>
        <taxon>Herpetosoma</taxon>
    </lineage>
</organism>
<sequence length="201" mass="22727">MPSLDALPSRDSVSEVHTGSSPSDDGTEVNEMTLEKEDSLPTTESMMETSCRQQQNVDDCGFLLALAMRRVMKKPEGEYPCIAGLLYRSRVPYAVWQLRFHQFAGSVLRFSKPSPGGKRARWWKVLTGRELLHVELDNGNTVIGEAHPPNCSHGQSCISIYFKKRTEAAPRRLRLCSAKQRDTLAWFFALRYVTQQMDCPS</sequence>
<evidence type="ECO:0000313" key="2">
    <source>
        <dbReference type="EMBL" id="RNF12554.1"/>
    </source>
</evidence>
<dbReference type="GeneID" id="40324203"/>
<accession>A0A422P4G1</accession>
<dbReference type="RefSeq" id="XP_029242834.1">
    <property type="nucleotide sequence ID" value="XM_029377354.1"/>
</dbReference>
<keyword evidence="3" id="KW-1185">Reference proteome</keyword>
<name>A0A422P4G1_TRYRA</name>
<evidence type="ECO:0000256" key="1">
    <source>
        <dbReference type="SAM" id="MobiDB-lite"/>
    </source>
</evidence>
<feature type="region of interest" description="Disordered" evidence="1">
    <location>
        <begin position="1"/>
        <end position="31"/>
    </location>
</feature>
<evidence type="ECO:0000313" key="3">
    <source>
        <dbReference type="Proteomes" id="UP000283634"/>
    </source>
</evidence>
<protein>
    <recommendedName>
        <fullName evidence="4">PH domain-containing protein</fullName>
    </recommendedName>
</protein>
<proteinExistence type="predicted"/>
<dbReference type="EMBL" id="MKGL01000004">
    <property type="protein sequence ID" value="RNF12554.1"/>
    <property type="molecule type" value="Genomic_DNA"/>
</dbReference>
<gene>
    <name evidence="2" type="ORF">TraAM80_00270</name>
</gene>
<feature type="compositionally biased region" description="Polar residues" evidence="1">
    <location>
        <begin position="15"/>
        <end position="24"/>
    </location>
</feature>
<comment type="caution">
    <text evidence="2">The sequence shown here is derived from an EMBL/GenBank/DDBJ whole genome shotgun (WGS) entry which is preliminary data.</text>
</comment>
<dbReference type="Proteomes" id="UP000283634">
    <property type="component" value="Unassembled WGS sequence"/>
</dbReference>
<evidence type="ECO:0008006" key="4">
    <source>
        <dbReference type="Google" id="ProtNLM"/>
    </source>
</evidence>